<feature type="region of interest" description="Disordered" evidence="1">
    <location>
        <begin position="77"/>
        <end position="101"/>
    </location>
</feature>
<dbReference type="Proteomes" id="UP000784294">
    <property type="component" value="Unassembled WGS sequence"/>
</dbReference>
<keyword evidence="3" id="KW-1185">Reference proteome</keyword>
<gene>
    <name evidence="2" type="ORF">PXEA_LOCUS4076</name>
</gene>
<name>A0A448WFR7_9PLAT</name>
<feature type="compositionally biased region" description="Low complexity" evidence="1">
    <location>
        <begin position="91"/>
        <end position="100"/>
    </location>
</feature>
<dbReference type="EMBL" id="CAAALY010009552">
    <property type="protein sequence ID" value="VEL10636.1"/>
    <property type="molecule type" value="Genomic_DNA"/>
</dbReference>
<sequence>MGQNCHRNGSELLGDGSREENTFTGFPGLPLLRLQSGSSMQANSSPLLILQNEQPTLLTSVSDESILTSEVTKGEIKRIDPQNEAEGVIGSSESSPSPDSVCAPPDINSHPASLSSISPSTTCISARASCSTVQCVDCDLAICLTDSSSKLASDENVVDFGFHQLAGNSRSKIQADGKMESGVIFDDRLEEERGDGVDEADRLPLIPSVAHNMTEMERLCARLSVVEQLIEMDRAAEAKLCREMHIFSGDPVSLIFNNPQACYMATRFVCVLD</sequence>
<evidence type="ECO:0000256" key="1">
    <source>
        <dbReference type="SAM" id="MobiDB-lite"/>
    </source>
</evidence>
<accession>A0A448WFR7</accession>
<organism evidence="2 3">
    <name type="scientific">Protopolystoma xenopodis</name>
    <dbReference type="NCBI Taxonomy" id="117903"/>
    <lineage>
        <taxon>Eukaryota</taxon>
        <taxon>Metazoa</taxon>
        <taxon>Spiralia</taxon>
        <taxon>Lophotrochozoa</taxon>
        <taxon>Platyhelminthes</taxon>
        <taxon>Monogenea</taxon>
        <taxon>Polyopisthocotylea</taxon>
        <taxon>Polystomatidea</taxon>
        <taxon>Polystomatidae</taxon>
        <taxon>Protopolystoma</taxon>
    </lineage>
</organism>
<protein>
    <submittedName>
        <fullName evidence="2">Uncharacterized protein</fullName>
    </submittedName>
</protein>
<proteinExistence type="predicted"/>
<evidence type="ECO:0000313" key="2">
    <source>
        <dbReference type="EMBL" id="VEL10636.1"/>
    </source>
</evidence>
<comment type="caution">
    <text evidence="2">The sequence shown here is derived from an EMBL/GenBank/DDBJ whole genome shotgun (WGS) entry which is preliminary data.</text>
</comment>
<dbReference type="AlphaFoldDB" id="A0A448WFR7"/>
<feature type="region of interest" description="Disordered" evidence="1">
    <location>
        <begin position="1"/>
        <end position="21"/>
    </location>
</feature>
<reference evidence="2" key="1">
    <citation type="submission" date="2018-11" db="EMBL/GenBank/DDBJ databases">
        <authorList>
            <consortium name="Pathogen Informatics"/>
        </authorList>
    </citation>
    <scope>NUCLEOTIDE SEQUENCE</scope>
</reference>
<evidence type="ECO:0000313" key="3">
    <source>
        <dbReference type="Proteomes" id="UP000784294"/>
    </source>
</evidence>